<dbReference type="OrthoDB" id="7571760at2"/>
<dbReference type="Gene3D" id="3.30.1810.10">
    <property type="entry name" value="YdfO-like"/>
    <property type="match status" value="1"/>
</dbReference>
<proteinExistence type="predicted"/>
<accession>A0A4R6Y2B1</accession>
<gene>
    <name evidence="1" type="ORF">DFR44_11817</name>
</gene>
<dbReference type="AlphaFoldDB" id="A0A4R6Y2B1"/>
<evidence type="ECO:0000313" key="2">
    <source>
        <dbReference type="Proteomes" id="UP000294480"/>
    </source>
</evidence>
<dbReference type="EMBL" id="SNZE01000018">
    <property type="protein sequence ID" value="TDR30670.1"/>
    <property type="molecule type" value="Genomic_DNA"/>
</dbReference>
<evidence type="ECO:0000313" key="1">
    <source>
        <dbReference type="EMBL" id="TDR30670.1"/>
    </source>
</evidence>
<name>A0A4R6Y2B1_9BURK</name>
<comment type="caution">
    <text evidence="1">The sequence shown here is derived from an EMBL/GenBank/DDBJ whole genome shotgun (WGS) entry which is preliminary data.</text>
</comment>
<dbReference type="InterPro" id="IPR036696">
    <property type="entry name" value="YdfO-like_sf"/>
</dbReference>
<organism evidence="1 2">
    <name type="scientific">Hydromonas duriensis</name>
    <dbReference type="NCBI Taxonomy" id="1527608"/>
    <lineage>
        <taxon>Bacteria</taxon>
        <taxon>Pseudomonadati</taxon>
        <taxon>Pseudomonadota</taxon>
        <taxon>Betaproteobacteria</taxon>
        <taxon>Burkholderiales</taxon>
        <taxon>Burkholderiaceae</taxon>
        <taxon>Hydromonas</taxon>
    </lineage>
</organism>
<dbReference type="Pfam" id="PF07166">
    <property type="entry name" value="DUF1398"/>
    <property type="match status" value="1"/>
</dbReference>
<dbReference type="InterPro" id="IPR009833">
    <property type="entry name" value="DUF1398"/>
</dbReference>
<dbReference type="RefSeq" id="WP_133620932.1">
    <property type="nucleotide sequence ID" value="NZ_SNZE01000018.1"/>
</dbReference>
<sequence>MLTLEIIAQTHAKVKSGADFPRYVQDLKALGMSHYDFYVTDGHSEYFSVDGTRLDAPAKYETKTITSPANANALRHTITIHQQGQTDFLTFCQQAADAGVQYWRTDIVNLKCIYLDSTGQDILIEPIPDAGPY</sequence>
<dbReference type="Proteomes" id="UP000294480">
    <property type="component" value="Unassembled WGS sequence"/>
</dbReference>
<dbReference type="SUPFAM" id="SSF160419">
    <property type="entry name" value="YdfO-like"/>
    <property type="match status" value="1"/>
</dbReference>
<reference evidence="1 2" key="1">
    <citation type="submission" date="2019-03" db="EMBL/GenBank/DDBJ databases">
        <title>Genomic Encyclopedia of Type Strains, Phase IV (KMG-IV): sequencing the most valuable type-strain genomes for metagenomic binning, comparative biology and taxonomic classification.</title>
        <authorList>
            <person name="Goeker M."/>
        </authorList>
    </citation>
    <scope>NUCLEOTIDE SEQUENCE [LARGE SCALE GENOMIC DNA]</scope>
    <source>
        <strain evidence="1 2">DSM 102852</strain>
    </source>
</reference>
<protein>
    <submittedName>
        <fullName evidence="1">Uncharacterized protein YbcV (DUF1398 family)</fullName>
    </submittedName>
</protein>
<keyword evidence="2" id="KW-1185">Reference proteome</keyword>